<proteinExistence type="predicted"/>
<evidence type="ECO:0000313" key="1">
    <source>
        <dbReference type="EMBL" id="TNV75645.1"/>
    </source>
</evidence>
<reference evidence="1" key="1">
    <citation type="submission" date="2019-06" db="EMBL/GenBank/DDBJ databases">
        <authorList>
            <person name="Zheng W."/>
        </authorList>
    </citation>
    <scope>NUCLEOTIDE SEQUENCE</scope>
    <source>
        <strain evidence="1">QDHG01</strain>
    </source>
</reference>
<name>A0A8J8NJJ8_HALGN</name>
<keyword evidence="2" id="KW-1185">Reference proteome</keyword>
<gene>
    <name evidence="1" type="ORF">FGO68_gene16570</name>
</gene>
<evidence type="ECO:0000313" key="2">
    <source>
        <dbReference type="Proteomes" id="UP000785679"/>
    </source>
</evidence>
<dbReference type="OrthoDB" id="10472549at2759"/>
<organism evidence="1 2">
    <name type="scientific">Halteria grandinella</name>
    <dbReference type="NCBI Taxonomy" id="5974"/>
    <lineage>
        <taxon>Eukaryota</taxon>
        <taxon>Sar</taxon>
        <taxon>Alveolata</taxon>
        <taxon>Ciliophora</taxon>
        <taxon>Intramacronucleata</taxon>
        <taxon>Spirotrichea</taxon>
        <taxon>Stichotrichia</taxon>
        <taxon>Sporadotrichida</taxon>
        <taxon>Halteriidae</taxon>
        <taxon>Halteria</taxon>
    </lineage>
</organism>
<comment type="caution">
    <text evidence="1">The sequence shown here is derived from an EMBL/GenBank/DDBJ whole genome shotgun (WGS) entry which is preliminary data.</text>
</comment>
<sequence length="168" mass="19190">MTAKYNLFDKCYTQSVNGKDFWSQDTQCNERYVITKDYFGKANARTISVQLAQGQFCALQIVNQIDTNITGRIVATSSNKANITYKSLQSIDRLFYNTSDNYDMRQYTWMKDNNFNLSNNEGVSLIGVNAYTNGSPVFFEIYYQGGLSLSQHWLLTSSLAIGLYSMLY</sequence>
<accession>A0A8J8NJJ8</accession>
<dbReference type="EMBL" id="RRYP01015144">
    <property type="protein sequence ID" value="TNV75645.1"/>
    <property type="molecule type" value="Genomic_DNA"/>
</dbReference>
<protein>
    <submittedName>
        <fullName evidence="1">Uncharacterized protein</fullName>
    </submittedName>
</protein>
<dbReference type="Proteomes" id="UP000785679">
    <property type="component" value="Unassembled WGS sequence"/>
</dbReference>
<dbReference type="AlphaFoldDB" id="A0A8J8NJJ8"/>